<organism evidence="2 3">
    <name type="scientific">Alteribacter keqinensis</name>
    <dbReference type="NCBI Taxonomy" id="2483800"/>
    <lineage>
        <taxon>Bacteria</taxon>
        <taxon>Bacillati</taxon>
        <taxon>Bacillota</taxon>
        <taxon>Bacilli</taxon>
        <taxon>Bacillales</taxon>
        <taxon>Bacillaceae</taxon>
        <taxon>Alteribacter</taxon>
    </lineage>
</organism>
<keyword evidence="1" id="KW-1133">Transmembrane helix</keyword>
<feature type="transmembrane region" description="Helical" evidence="1">
    <location>
        <begin position="39"/>
        <end position="56"/>
    </location>
</feature>
<evidence type="ECO:0000256" key="1">
    <source>
        <dbReference type="SAM" id="Phobius"/>
    </source>
</evidence>
<dbReference type="RefSeq" id="WP_122896053.1">
    <property type="nucleotide sequence ID" value="NZ_RHIB01000001.1"/>
</dbReference>
<gene>
    <name evidence="2" type="ORF">EBO34_00710</name>
</gene>
<dbReference type="EMBL" id="RHIB01000001">
    <property type="protein sequence ID" value="RNA68528.1"/>
    <property type="molecule type" value="Genomic_DNA"/>
</dbReference>
<keyword evidence="1" id="KW-0812">Transmembrane</keyword>
<keyword evidence="1" id="KW-0472">Membrane</keyword>
<proteinExistence type="predicted"/>
<reference evidence="2 3" key="1">
    <citation type="submission" date="2018-10" db="EMBL/GenBank/DDBJ databases">
        <title>Bacillus Keqinensis sp. nov., a moderately halophilic bacterium isolated from a saline-alkaline lake.</title>
        <authorList>
            <person name="Wang H."/>
        </authorList>
    </citation>
    <scope>NUCLEOTIDE SEQUENCE [LARGE SCALE GENOMIC DNA]</scope>
    <source>
        <strain evidence="2 3">KQ-3</strain>
    </source>
</reference>
<dbReference type="OrthoDB" id="2875781at2"/>
<evidence type="ECO:0000313" key="3">
    <source>
        <dbReference type="Proteomes" id="UP000278746"/>
    </source>
</evidence>
<evidence type="ECO:0000313" key="2">
    <source>
        <dbReference type="EMBL" id="RNA68528.1"/>
    </source>
</evidence>
<protein>
    <submittedName>
        <fullName evidence="2">Uncharacterized protein</fullName>
    </submittedName>
</protein>
<feature type="transmembrane region" description="Helical" evidence="1">
    <location>
        <begin position="7"/>
        <end position="27"/>
    </location>
</feature>
<name>A0A3M7TS93_9BACI</name>
<accession>A0A3M7TS93</accession>
<keyword evidence="3" id="KW-1185">Reference proteome</keyword>
<sequence length="85" mass="9809">MKDERLFYYLMSAIFAIVIASSGVYVFQQAAEQEFSFPNHLLLIGLAFGIWAILRWKRKSYPFAFILTLLSAYALLMVVFTMLAM</sequence>
<feature type="transmembrane region" description="Helical" evidence="1">
    <location>
        <begin position="63"/>
        <end position="84"/>
    </location>
</feature>
<dbReference type="AlphaFoldDB" id="A0A3M7TS93"/>
<comment type="caution">
    <text evidence="2">The sequence shown here is derived from an EMBL/GenBank/DDBJ whole genome shotgun (WGS) entry which is preliminary data.</text>
</comment>
<dbReference type="Proteomes" id="UP000278746">
    <property type="component" value="Unassembled WGS sequence"/>
</dbReference>